<protein>
    <recommendedName>
        <fullName evidence="4">Odorant receptor</fullName>
    </recommendedName>
</protein>
<dbReference type="EnsemblMetazoa" id="tetur10g05340.1">
    <property type="protein sequence ID" value="tetur10g05340.1"/>
    <property type="gene ID" value="tetur10g05340"/>
</dbReference>
<feature type="transmembrane region" description="Helical" evidence="1">
    <location>
        <begin position="81"/>
        <end position="98"/>
    </location>
</feature>
<keyword evidence="1" id="KW-0472">Membrane</keyword>
<name>T1KG35_TETUR</name>
<keyword evidence="3" id="KW-1185">Reference proteome</keyword>
<evidence type="ECO:0000313" key="3">
    <source>
        <dbReference type="Proteomes" id="UP000015104"/>
    </source>
</evidence>
<dbReference type="AlphaFoldDB" id="T1KG35"/>
<dbReference type="EMBL" id="CAEY01000040">
    <property type="status" value="NOT_ANNOTATED_CDS"/>
    <property type="molecule type" value="Genomic_DNA"/>
</dbReference>
<sequence length="435" mass="49952">MQKMVQNILNALYPSFISDLIKVAQLIFINKSYNYDFEQLALESATKLEEQMSFYSVSRYGLDQTFDKIAVINRQFDVGNWLIRVVTLVNLARMIILLKVDDETAIYLGDPLLNSKDKYSLLIVVIVGITAMYVTHECAVFIERGGGFVGAATNVTYLLKNGFSYYPFSQHQKKNFCCFVYLICVFHNSLIFVMYPYIMVLYNHELCWNQYNHFSLKTMLIAVAWTITLTSIVICLGAQMVYHSALCCIIAGIFHFHIKSLTDSTTLLIKCMDKMQIVEVKCVIRQTLQLFNEIDSSFRKIRFIVLYFYTGVALQSIWFLHFGIFTGNHSIVLDTLIAGLGITVITDISAISLFCAALTNKVESLYPKWHRIYSKRKIPIFMKLQIIEILNRITLPTNGIQIGDYGLITKQFVLKFLLEFASMLMLFKCNFGSLF</sequence>
<evidence type="ECO:0000256" key="1">
    <source>
        <dbReference type="SAM" id="Phobius"/>
    </source>
</evidence>
<dbReference type="HOGENOM" id="CLU_639895_0_0_1"/>
<evidence type="ECO:0000313" key="2">
    <source>
        <dbReference type="EnsemblMetazoa" id="tetur10g05340.1"/>
    </source>
</evidence>
<feature type="transmembrane region" description="Helical" evidence="1">
    <location>
        <begin position="336"/>
        <end position="358"/>
    </location>
</feature>
<feature type="transmembrane region" description="Helical" evidence="1">
    <location>
        <begin position="118"/>
        <end position="134"/>
    </location>
</feature>
<proteinExistence type="predicted"/>
<keyword evidence="1" id="KW-0812">Transmembrane</keyword>
<feature type="transmembrane region" description="Helical" evidence="1">
    <location>
        <begin position="304"/>
        <end position="324"/>
    </location>
</feature>
<feature type="transmembrane region" description="Helical" evidence="1">
    <location>
        <begin position="179"/>
        <end position="202"/>
    </location>
</feature>
<organism evidence="2 3">
    <name type="scientific">Tetranychus urticae</name>
    <name type="common">Two-spotted spider mite</name>
    <dbReference type="NCBI Taxonomy" id="32264"/>
    <lineage>
        <taxon>Eukaryota</taxon>
        <taxon>Metazoa</taxon>
        <taxon>Ecdysozoa</taxon>
        <taxon>Arthropoda</taxon>
        <taxon>Chelicerata</taxon>
        <taxon>Arachnida</taxon>
        <taxon>Acari</taxon>
        <taxon>Acariformes</taxon>
        <taxon>Trombidiformes</taxon>
        <taxon>Prostigmata</taxon>
        <taxon>Eleutherengona</taxon>
        <taxon>Raphignathae</taxon>
        <taxon>Tetranychoidea</taxon>
        <taxon>Tetranychidae</taxon>
        <taxon>Tetranychus</taxon>
    </lineage>
</organism>
<dbReference type="Proteomes" id="UP000015104">
    <property type="component" value="Unassembled WGS sequence"/>
</dbReference>
<evidence type="ECO:0008006" key="4">
    <source>
        <dbReference type="Google" id="ProtNLM"/>
    </source>
</evidence>
<keyword evidence="1" id="KW-1133">Transmembrane helix</keyword>
<accession>T1KG35</accession>
<reference evidence="3" key="1">
    <citation type="submission" date="2011-08" db="EMBL/GenBank/DDBJ databases">
        <authorList>
            <person name="Rombauts S."/>
        </authorList>
    </citation>
    <scope>NUCLEOTIDE SEQUENCE</scope>
    <source>
        <strain evidence="3">London</strain>
    </source>
</reference>
<feature type="transmembrane region" description="Helical" evidence="1">
    <location>
        <begin position="214"/>
        <end position="234"/>
    </location>
</feature>
<reference evidence="2" key="2">
    <citation type="submission" date="2015-06" db="UniProtKB">
        <authorList>
            <consortium name="EnsemblMetazoa"/>
        </authorList>
    </citation>
    <scope>IDENTIFICATION</scope>
</reference>